<reference evidence="3" key="1">
    <citation type="journal article" date="2005" name="Nature">
        <title>The map-based sequence of the rice genome.</title>
        <authorList>
            <consortium name="International rice genome sequencing project (IRGSP)"/>
            <person name="Matsumoto T."/>
            <person name="Wu J."/>
            <person name="Kanamori H."/>
            <person name="Katayose Y."/>
            <person name="Fujisawa M."/>
            <person name="Namiki N."/>
            <person name="Mizuno H."/>
            <person name="Yamamoto K."/>
            <person name="Antonio B.A."/>
            <person name="Baba T."/>
            <person name="Sakata K."/>
            <person name="Nagamura Y."/>
            <person name="Aoki H."/>
            <person name="Arikawa K."/>
            <person name="Arita K."/>
            <person name="Bito T."/>
            <person name="Chiden Y."/>
            <person name="Fujitsuka N."/>
            <person name="Fukunaka R."/>
            <person name="Hamada M."/>
            <person name="Harada C."/>
            <person name="Hayashi A."/>
            <person name="Hijishita S."/>
            <person name="Honda M."/>
            <person name="Hosokawa S."/>
            <person name="Ichikawa Y."/>
            <person name="Idonuma A."/>
            <person name="Iijima M."/>
            <person name="Ikeda M."/>
            <person name="Ikeno M."/>
            <person name="Ito K."/>
            <person name="Ito S."/>
            <person name="Ito T."/>
            <person name="Ito Y."/>
            <person name="Ito Y."/>
            <person name="Iwabuchi A."/>
            <person name="Kamiya K."/>
            <person name="Karasawa W."/>
            <person name="Kurita K."/>
            <person name="Katagiri S."/>
            <person name="Kikuta A."/>
            <person name="Kobayashi H."/>
            <person name="Kobayashi N."/>
            <person name="Machita K."/>
            <person name="Maehara T."/>
            <person name="Masukawa M."/>
            <person name="Mizubayashi T."/>
            <person name="Mukai Y."/>
            <person name="Nagasaki H."/>
            <person name="Nagata Y."/>
            <person name="Naito S."/>
            <person name="Nakashima M."/>
            <person name="Nakama Y."/>
            <person name="Nakamichi Y."/>
            <person name="Nakamura M."/>
            <person name="Meguro A."/>
            <person name="Negishi M."/>
            <person name="Ohta I."/>
            <person name="Ohta T."/>
            <person name="Okamoto M."/>
            <person name="Ono N."/>
            <person name="Saji S."/>
            <person name="Sakaguchi M."/>
            <person name="Sakai K."/>
            <person name="Shibata M."/>
            <person name="Shimokawa T."/>
            <person name="Song J."/>
            <person name="Takazaki Y."/>
            <person name="Terasawa K."/>
            <person name="Tsugane M."/>
            <person name="Tsuji K."/>
            <person name="Ueda S."/>
            <person name="Waki K."/>
            <person name="Yamagata H."/>
            <person name="Yamamoto M."/>
            <person name="Yamamoto S."/>
            <person name="Yamane H."/>
            <person name="Yoshiki S."/>
            <person name="Yoshihara R."/>
            <person name="Yukawa K."/>
            <person name="Zhong H."/>
            <person name="Yano M."/>
            <person name="Yuan Q."/>
            <person name="Ouyang S."/>
            <person name="Liu J."/>
            <person name="Jones K.M."/>
            <person name="Gansberger K."/>
            <person name="Moffat K."/>
            <person name="Hill J."/>
            <person name="Bera J."/>
            <person name="Fadrosh D."/>
            <person name="Jin S."/>
            <person name="Johri S."/>
            <person name="Kim M."/>
            <person name="Overton L."/>
            <person name="Reardon M."/>
            <person name="Tsitrin T."/>
            <person name="Vuong H."/>
            <person name="Weaver B."/>
            <person name="Ciecko A."/>
            <person name="Tallon L."/>
            <person name="Jackson J."/>
            <person name="Pai G."/>
            <person name="Aken S.V."/>
            <person name="Utterback T."/>
            <person name="Reidmuller S."/>
            <person name="Feldblyum T."/>
            <person name="Hsiao J."/>
            <person name="Zismann V."/>
            <person name="Iobst S."/>
            <person name="de Vazeille A.R."/>
            <person name="Buell C.R."/>
            <person name="Ying K."/>
            <person name="Li Y."/>
            <person name="Lu T."/>
            <person name="Huang Y."/>
            <person name="Zhao Q."/>
            <person name="Feng Q."/>
            <person name="Zhang L."/>
            <person name="Zhu J."/>
            <person name="Weng Q."/>
            <person name="Mu J."/>
            <person name="Lu Y."/>
            <person name="Fan D."/>
            <person name="Liu Y."/>
            <person name="Guan J."/>
            <person name="Zhang Y."/>
            <person name="Yu S."/>
            <person name="Liu X."/>
            <person name="Zhang Y."/>
            <person name="Hong G."/>
            <person name="Han B."/>
            <person name="Choisne N."/>
            <person name="Demange N."/>
            <person name="Orjeda G."/>
            <person name="Samain S."/>
            <person name="Cattolico L."/>
            <person name="Pelletier E."/>
            <person name="Couloux A."/>
            <person name="Segurens B."/>
            <person name="Wincker P."/>
            <person name="D'Hont A."/>
            <person name="Scarpelli C."/>
            <person name="Weissenbach J."/>
            <person name="Salanoubat M."/>
            <person name="Quetier F."/>
            <person name="Yu Y."/>
            <person name="Kim H.R."/>
            <person name="Rambo T."/>
            <person name="Currie J."/>
            <person name="Collura K."/>
            <person name="Luo M."/>
            <person name="Yang T."/>
            <person name="Ammiraju J.S.S."/>
            <person name="Engler F."/>
            <person name="Soderlund C."/>
            <person name="Wing R.A."/>
            <person name="Palmer L.E."/>
            <person name="de la Bastide M."/>
            <person name="Spiegel L."/>
            <person name="Nascimento L."/>
            <person name="Zutavern T."/>
            <person name="O'Shaughnessy A."/>
            <person name="Dike S."/>
            <person name="Dedhia N."/>
            <person name="Preston R."/>
            <person name="Balija V."/>
            <person name="McCombie W.R."/>
            <person name="Chow T."/>
            <person name="Chen H."/>
            <person name="Chung M."/>
            <person name="Chen C."/>
            <person name="Shaw J."/>
            <person name="Wu H."/>
            <person name="Hsiao K."/>
            <person name="Chao Y."/>
            <person name="Chu M."/>
            <person name="Cheng C."/>
            <person name="Hour A."/>
            <person name="Lee P."/>
            <person name="Lin S."/>
            <person name="Lin Y."/>
            <person name="Liou J."/>
            <person name="Liu S."/>
            <person name="Hsing Y."/>
            <person name="Raghuvanshi S."/>
            <person name="Mohanty A."/>
            <person name="Bharti A.K."/>
            <person name="Gaur A."/>
            <person name="Gupta V."/>
            <person name="Kumar D."/>
            <person name="Ravi V."/>
            <person name="Vij S."/>
            <person name="Kapur A."/>
            <person name="Khurana P."/>
            <person name="Khurana P."/>
            <person name="Khurana J.P."/>
            <person name="Tyagi A.K."/>
            <person name="Gaikwad K."/>
            <person name="Singh A."/>
            <person name="Dalal V."/>
            <person name="Srivastava S."/>
            <person name="Dixit A."/>
            <person name="Pal A.K."/>
            <person name="Ghazi I.A."/>
            <person name="Yadav M."/>
            <person name="Pandit A."/>
            <person name="Bhargava A."/>
            <person name="Sureshbabu K."/>
            <person name="Batra K."/>
            <person name="Sharma T.R."/>
            <person name="Mohapatra T."/>
            <person name="Singh N.K."/>
            <person name="Messing J."/>
            <person name="Nelson A.B."/>
            <person name="Fuks G."/>
            <person name="Kavchok S."/>
            <person name="Keizer G."/>
            <person name="Linton E."/>
            <person name="Llaca V."/>
            <person name="Song R."/>
            <person name="Tanyolac B."/>
            <person name="Young S."/>
            <person name="Ho-Il K."/>
            <person name="Hahn J.H."/>
            <person name="Sangsakoo G."/>
            <person name="Vanavichit A."/>
            <person name="de Mattos Luiz.A.T."/>
            <person name="Zimmer P.D."/>
            <person name="Malone G."/>
            <person name="Dellagostin O."/>
            <person name="de Oliveira A.C."/>
            <person name="Bevan M."/>
            <person name="Bancroft I."/>
            <person name="Minx P."/>
            <person name="Cordum H."/>
            <person name="Wilson R."/>
            <person name="Cheng Z."/>
            <person name="Jin W."/>
            <person name="Jiang J."/>
            <person name="Leong S.A."/>
            <person name="Iwama H."/>
            <person name="Gojobori T."/>
            <person name="Itoh T."/>
            <person name="Niimura Y."/>
            <person name="Fujii Y."/>
            <person name="Habara T."/>
            <person name="Sakai H."/>
            <person name="Sato Y."/>
            <person name="Wilson G."/>
            <person name="Kumar K."/>
            <person name="McCouch S."/>
            <person name="Juretic N."/>
            <person name="Hoen D."/>
            <person name="Wright S."/>
            <person name="Bruskiewich R."/>
            <person name="Bureau T."/>
            <person name="Miyao A."/>
            <person name="Hirochika H."/>
            <person name="Nishikawa T."/>
            <person name="Kadowaki K."/>
            <person name="Sugiura M."/>
            <person name="Burr B."/>
            <person name="Sasaki T."/>
        </authorList>
    </citation>
    <scope>NUCLEOTIDE SEQUENCE [LARGE SCALE GENOMIC DNA]</scope>
    <source>
        <strain evidence="3">cv. Nipponbare</strain>
    </source>
</reference>
<sequence length="277" mass="27867">MRAPHVIGTAPPIHAVDRVHGTGDGSTTWRRRDADVAATWAATRAADERPRSTRGGARPGARAGGLSQPNDLACGGARRQAAARDRRQQAAAMRLGGGTTARHSARRLAAASGDRSGGGGGGEEGDGARAVGCTGELGENGKKVEEGAGVLYIGARGRDVAGIGGEWPAKLGGGERTLAGFDKSNPGYFSARAHGGSGAAVAGRAGGSDERWATCAGRVGKVGTAVAGTGAGGRRWETVPTGEPHLSATRRGEGRGAAAGLASASGRPSWRVDRRRI</sequence>
<organism evidence="2 3">
    <name type="scientific">Oryza sativa subsp. japonica</name>
    <name type="common">Rice</name>
    <dbReference type="NCBI Taxonomy" id="39947"/>
    <lineage>
        <taxon>Eukaryota</taxon>
        <taxon>Viridiplantae</taxon>
        <taxon>Streptophyta</taxon>
        <taxon>Embryophyta</taxon>
        <taxon>Tracheophyta</taxon>
        <taxon>Spermatophyta</taxon>
        <taxon>Magnoliopsida</taxon>
        <taxon>Liliopsida</taxon>
        <taxon>Poales</taxon>
        <taxon>Poaceae</taxon>
        <taxon>BOP clade</taxon>
        <taxon>Oryzoideae</taxon>
        <taxon>Oryzeae</taxon>
        <taxon>Oryzinae</taxon>
        <taxon>Oryza</taxon>
        <taxon>Oryza sativa</taxon>
    </lineage>
</organism>
<accession>Q6EN71</accession>
<feature type="region of interest" description="Disordered" evidence="1">
    <location>
        <begin position="226"/>
        <end position="277"/>
    </location>
</feature>
<reference evidence="3" key="2">
    <citation type="journal article" date="2008" name="Nucleic Acids Res.">
        <title>The rice annotation project database (RAP-DB): 2008 update.</title>
        <authorList>
            <consortium name="The rice annotation project (RAP)"/>
        </authorList>
    </citation>
    <scope>GENOME REANNOTATION</scope>
    <source>
        <strain evidence="3">cv. Nipponbare</strain>
    </source>
</reference>
<dbReference type="EMBL" id="AP006758">
    <property type="protein sequence ID" value="BAD29664.1"/>
    <property type="molecule type" value="Genomic_DNA"/>
</dbReference>
<evidence type="ECO:0000313" key="3">
    <source>
        <dbReference type="Proteomes" id="UP000000763"/>
    </source>
</evidence>
<feature type="region of interest" description="Disordered" evidence="1">
    <location>
        <begin position="41"/>
        <end position="139"/>
    </location>
</feature>
<name>Q6EN71_ORYSJ</name>
<gene>
    <name evidence="2" type="primary">P0663H05.12</name>
</gene>
<dbReference type="AlphaFoldDB" id="Q6EN71"/>
<evidence type="ECO:0000313" key="2">
    <source>
        <dbReference type="EMBL" id="BAD29664.1"/>
    </source>
</evidence>
<dbReference type="Proteomes" id="UP000000763">
    <property type="component" value="Chromosome 9"/>
</dbReference>
<evidence type="ECO:0000256" key="1">
    <source>
        <dbReference type="SAM" id="MobiDB-lite"/>
    </source>
</evidence>
<feature type="compositionally biased region" description="Low complexity" evidence="1">
    <location>
        <begin position="256"/>
        <end position="269"/>
    </location>
</feature>
<protein>
    <submittedName>
        <fullName evidence="2">Uncharacterized protein</fullName>
    </submittedName>
</protein>
<feature type="compositionally biased region" description="Low complexity" evidence="1">
    <location>
        <begin position="53"/>
        <end position="65"/>
    </location>
</feature>
<proteinExistence type="predicted"/>